<keyword evidence="3" id="KW-0235">DNA replication</keyword>
<comment type="subcellular location">
    <subcellularLocation>
        <location evidence="1">Virion</location>
    </subcellularLocation>
</comment>
<evidence type="ECO:0000256" key="2">
    <source>
        <dbReference type="ARBA" id="ARBA00022598"/>
    </source>
</evidence>
<name>A0ABN9SW87_9DINO</name>
<keyword evidence="5" id="KW-0234">DNA repair</keyword>
<dbReference type="Gene3D" id="3.30.470.30">
    <property type="entry name" value="DNA ligase/mRNA capping enzyme"/>
    <property type="match status" value="1"/>
</dbReference>
<reference evidence="10" key="1">
    <citation type="submission" date="2023-10" db="EMBL/GenBank/DDBJ databases">
        <authorList>
            <person name="Chen Y."/>
            <person name="Shah S."/>
            <person name="Dougan E. K."/>
            <person name="Thang M."/>
            <person name="Chan C."/>
        </authorList>
    </citation>
    <scope>NUCLEOTIDE SEQUENCE [LARGE SCALE GENOMIC DNA]</scope>
</reference>
<dbReference type="PANTHER" id="PTHR47810:SF5">
    <property type="entry name" value="LIGASE, PUTATIVE-RELATED"/>
    <property type="match status" value="1"/>
</dbReference>
<sequence>MHLYRSLAQDGPCQDRCARMVVVLPPAVWKACAVARQTRWGWSPSGFCMPAISKSLRTLPCCLAAVRCRRLAAGRGAGRLCGSGLGVMRRAAASARDSHQEPDCGAGAAGREGAEGFEQELVSADLGRHWSVSVRAAGEHAVITRRWGKVGGKLQVDERNVSESKNIGWTNERKPMQVANDMAASFAQKKIDSGYRPAAVSGTKAAPGAEMPQVMLARNYSSTALGTFPGAGSDAWTAVIQPKLDGVRCLVRLNLTAPSPPELCTRQRKPLTHLKLLEPGLKKVRSAAARVLQAGPGAGLVPGPLFLDGELYHMASSRSRIEGVVSAVRRLKEPNHELLGRIRLYVFDCFQLGHDLEFQKRWDLVQDIMRRAGPSVSSVLLVESTLHRGEDLPGAIERELGNRLREGYEGVVVRDPIGVYETRKRSASLLKFKRFDDAEFAIVGWEEGEGTAAGTVVWKCETKDKQVFSVRPMGNVGERRACFQRVQECFEDEFHGKLLTVRYQGLSDDGIPRFPVGVEIRDYE</sequence>
<dbReference type="Proteomes" id="UP001189429">
    <property type="component" value="Unassembled WGS sequence"/>
</dbReference>
<dbReference type="PANTHER" id="PTHR47810">
    <property type="entry name" value="DNA LIGASE"/>
    <property type="match status" value="1"/>
</dbReference>
<evidence type="ECO:0000256" key="4">
    <source>
        <dbReference type="ARBA" id="ARBA00022763"/>
    </source>
</evidence>
<dbReference type="SUPFAM" id="SSF50249">
    <property type="entry name" value="Nucleic acid-binding proteins"/>
    <property type="match status" value="1"/>
</dbReference>
<dbReference type="InterPro" id="IPR012340">
    <property type="entry name" value="NA-bd_OB-fold"/>
</dbReference>
<feature type="domain" description="ATP-dependent DNA ligase family profile" evidence="8">
    <location>
        <begin position="237"/>
        <end position="433"/>
    </location>
</feature>
<evidence type="ECO:0000256" key="1">
    <source>
        <dbReference type="ARBA" id="ARBA00004328"/>
    </source>
</evidence>
<dbReference type="InterPro" id="IPR012310">
    <property type="entry name" value="DNA_ligase_ATP-dep_cent"/>
</dbReference>
<comment type="caution">
    <text evidence="10">The sequence shown here is derived from an EMBL/GenBank/DDBJ whole genome shotgun (WGS) entry which is preliminary data.</text>
</comment>
<keyword evidence="11" id="KW-1185">Reference proteome</keyword>
<gene>
    <name evidence="10" type="ORF">PCOR1329_LOCUS33199</name>
</gene>
<dbReference type="SUPFAM" id="SSF56091">
    <property type="entry name" value="DNA ligase/mRNA capping enzyme, catalytic domain"/>
    <property type="match status" value="1"/>
</dbReference>
<evidence type="ECO:0000259" key="8">
    <source>
        <dbReference type="Pfam" id="PF01068"/>
    </source>
</evidence>
<evidence type="ECO:0000313" key="10">
    <source>
        <dbReference type="EMBL" id="CAK0836821.1"/>
    </source>
</evidence>
<evidence type="ECO:0000256" key="3">
    <source>
        <dbReference type="ARBA" id="ARBA00022705"/>
    </source>
</evidence>
<keyword evidence="4" id="KW-0227">DNA damage</keyword>
<dbReference type="InterPro" id="IPR029319">
    <property type="entry name" value="DNA_ligase_OB"/>
</dbReference>
<protein>
    <recommendedName>
        <fullName evidence="6">Polydeoxyribonucleotide synthase [ATP]</fullName>
    </recommendedName>
</protein>
<dbReference type="PROSITE" id="PS00333">
    <property type="entry name" value="DNA_LIGASE_A2"/>
    <property type="match status" value="1"/>
</dbReference>
<evidence type="ECO:0000313" key="11">
    <source>
        <dbReference type="Proteomes" id="UP001189429"/>
    </source>
</evidence>
<proteinExistence type="predicted"/>
<organism evidence="10 11">
    <name type="scientific">Prorocentrum cordatum</name>
    <dbReference type="NCBI Taxonomy" id="2364126"/>
    <lineage>
        <taxon>Eukaryota</taxon>
        <taxon>Sar</taxon>
        <taxon>Alveolata</taxon>
        <taxon>Dinophyceae</taxon>
        <taxon>Prorocentrales</taxon>
        <taxon>Prorocentraceae</taxon>
        <taxon>Prorocentrum</taxon>
    </lineage>
</organism>
<evidence type="ECO:0000256" key="7">
    <source>
        <dbReference type="ARBA" id="ARBA00046002"/>
    </source>
</evidence>
<keyword evidence="2" id="KW-0436">Ligase</keyword>
<evidence type="ECO:0000259" key="9">
    <source>
        <dbReference type="Pfam" id="PF14743"/>
    </source>
</evidence>
<accession>A0ABN9SW87</accession>
<evidence type="ECO:0000256" key="5">
    <source>
        <dbReference type="ARBA" id="ARBA00023204"/>
    </source>
</evidence>
<dbReference type="Gene3D" id="2.40.50.140">
    <property type="entry name" value="Nucleic acid-binding proteins"/>
    <property type="match status" value="1"/>
</dbReference>
<dbReference type="Pfam" id="PF14743">
    <property type="entry name" value="DNA_ligase_OB_2"/>
    <property type="match status" value="1"/>
</dbReference>
<evidence type="ECO:0000256" key="6">
    <source>
        <dbReference type="ARBA" id="ARBA00032896"/>
    </source>
</evidence>
<feature type="domain" description="DNA ligase OB-like" evidence="9">
    <location>
        <begin position="459"/>
        <end position="521"/>
    </location>
</feature>
<dbReference type="InterPro" id="IPR050326">
    <property type="entry name" value="NAD_dep_DNA_ligaseB"/>
</dbReference>
<comment type="function">
    <text evidence="7">Very low-fidelity DNA ligase that seals nicks in double-stranded DNA during DNA repair. Together with the viral repair DNA polymerase X, fills the single nucleotide gaps generated by the AP endonuclease. It is not essential for viral replication and recombination. Displays a very low adenylation activity towards DNA with 3'-dideoxy- or 3'-amino-terminated nicks compared to regular nick DNA.</text>
</comment>
<dbReference type="InterPro" id="IPR016059">
    <property type="entry name" value="DNA_ligase_ATP-dep_CS"/>
</dbReference>
<dbReference type="Pfam" id="PF01068">
    <property type="entry name" value="DNA_ligase_A_M"/>
    <property type="match status" value="1"/>
</dbReference>
<dbReference type="EMBL" id="CAUYUJ010013847">
    <property type="protein sequence ID" value="CAK0836821.1"/>
    <property type="molecule type" value="Genomic_DNA"/>
</dbReference>